<keyword evidence="8" id="KW-1015">Disulfide bond</keyword>
<dbReference type="PROSITE" id="PS50835">
    <property type="entry name" value="IG_LIKE"/>
    <property type="match status" value="1"/>
</dbReference>
<evidence type="ECO:0000256" key="3">
    <source>
        <dbReference type="ARBA" id="ARBA00022427"/>
    </source>
</evidence>
<feature type="compositionally biased region" description="Basic and acidic residues" evidence="11">
    <location>
        <begin position="479"/>
        <end position="509"/>
    </location>
</feature>
<dbReference type="InterPro" id="IPR051874">
    <property type="entry name" value="Ig-like_domain-LISCH7"/>
</dbReference>
<evidence type="ECO:0000259" key="12">
    <source>
        <dbReference type="PROSITE" id="PS50835"/>
    </source>
</evidence>
<comment type="similarity">
    <text evidence="2">Belongs to the immunoglobulin superfamily. LISCH7 family.</text>
</comment>
<evidence type="ECO:0000256" key="2">
    <source>
        <dbReference type="ARBA" id="ARBA00009491"/>
    </source>
</evidence>
<evidence type="ECO:0000256" key="8">
    <source>
        <dbReference type="ARBA" id="ARBA00023157"/>
    </source>
</evidence>
<feature type="compositionally biased region" description="Basic and acidic residues" evidence="11">
    <location>
        <begin position="316"/>
        <end position="335"/>
    </location>
</feature>
<evidence type="ECO:0000313" key="13">
    <source>
        <dbReference type="Ensembl" id="ENSSPAP00000008324.1"/>
    </source>
</evidence>
<dbReference type="PANTHER" id="PTHR15923:SF0">
    <property type="entry name" value="IMMUNOGLOBULIN-LIKE DOMAIN-CONTAINING RECEPTOR 2"/>
    <property type="match status" value="1"/>
</dbReference>
<comment type="subcellular location">
    <subcellularLocation>
        <location evidence="1">Cell junction</location>
        <location evidence="1">Tight junction</location>
    </subcellularLocation>
    <subcellularLocation>
        <location evidence="10">Endomembrane system</location>
        <topology evidence="10">Single-pass type I membrane protein</topology>
    </subcellularLocation>
</comment>
<dbReference type="InterPro" id="IPR008664">
    <property type="entry name" value="LISCH7"/>
</dbReference>
<dbReference type="GO" id="GO:0016020">
    <property type="term" value="C:membrane"/>
    <property type="evidence" value="ECO:0007669"/>
    <property type="project" value="TreeGrafter"/>
</dbReference>
<feature type="compositionally biased region" description="Basic and acidic residues" evidence="11">
    <location>
        <begin position="363"/>
        <end position="391"/>
    </location>
</feature>
<dbReference type="InterPro" id="IPR013783">
    <property type="entry name" value="Ig-like_fold"/>
</dbReference>
<evidence type="ECO:0000256" key="7">
    <source>
        <dbReference type="ARBA" id="ARBA00023136"/>
    </source>
</evidence>
<accession>A0A3B4ZQ26</accession>
<keyword evidence="6" id="KW-1133">Transmembrane helix</keyword>
<name>A0A3B4ZQ26_9TELE</name>
<dbReference type="GeneTree" id="ENSGT00950000183058"/>
<dbReference type="Ensembl" id="ENSSPAT00000008480.1">
    <property type="protein sequence ID" value="ENSSPAP00000008324.1"/>
    <property type="gene ID" value="ENSSPAG00000006336.1"/>
</dbReference>
<evidence type="ECO:0000256" key="11">
    <source>
        <dbReference type="SAM" id="MobiDB-lite"/>
    </source>
</evidence>
<proteinExistence type="inferred from homology"/>
<keyword evidence="4" id="KW-0812">Transmembrane</keyword>
<dbReference type="GO" id="GO:0031016">
    <property type="term" value="P:pancreas development"/>
    <property type="evidence" value="ECO:0007669"/>
    <property type="project" value="TreeGrafter"/>
</dbReference>
<dbReference type="Pfam" id="PF05624">
    <property type="entry name" value="LSR"/>
    <property type="match status" value="1"/>
</dbReference>
<keyword evidence="9" id="KW-0393">Immunoglobulin domain</keyword>
<dbReference type="InterPro" id="IPR036179">
    <property type="entry name" value="Ig-like_dom_sf"/>
</dbReference>
<evidence type="ECO:0000256" key="10">
    <source>
        <dbReference type="ARBA" id="ARBA00046288"/>
    </source>
</evidence>
<feature type="compositionally biased region" description="Basic and acidic residues" evidence="11">
    <location>
        <begin position="401"/>
        <end position="412"/>
    </location>
</feature>
<feature type="region of interest" description="Disordered" evidence="11">
    <location>
        <begin position="295"/>
        <end position="554"/>
    </location>
</feature>
<evidence type="ECO:0000256" key="9">
    <source>
        <dbReference type="ARBA" id="ARBA00023319"/>
    </source>
</evidence>
<dbReference type="InterPro" id="IPR007110">
    <property type="entry name" value="Ig-like_dom"/>
</dbReference>
<keyword evidence="7" id="KW-0472">Membrane</keyword>
<dbReference type="PANTHER" id="PTHR15923">
    <property type="entry name" value="TRANSMEMBRANE AND IMMUNOGLOBULIN DOMAIN-CONTAINING PROTEIN"/>
    <property type="match status" value="1"/>
</dbReference>
<evidence type="ECO:0000256" key="1">
    <source>
        <dbReference type="ARBA" id="ARBA00004435"/>
    </source>
</evidence>
<organism evidence="13">
    <name type="scientific">Stegastes partitus</name>
    <name type="common">bicolor damselfish</name>
    <dbReference type="NCBI Taxonomy" id="144197"/>
    <lineage>
        <taxon>Eukaryota</taxon>
        <taxon>Metazoa</taxon>
        <taxon>Chordata</taxon>
        <taxon>Craniata</taxon>
        <taxon>Vertebrata</taxon>
        <taxon>Euteleostomi</taxon>
        <taxon>Actinopterygii</taxon>
        <taxon>Neopterygii</taxon>
        <taxon>Teleostei</taxon>
        <taxon>Neoteleostei</taxon>
        <taxon>Acanthomorphata</taxon>
        <taxon>Ovalentaria</taxon>
        <taxon>Pomacentridae</taxon>
        <taxon>Stegastes</taxon>
    </lineage>
</organism>
<protein>
    <submittedName>
        <fullName evidence="13">Immunoglobulin like domain containing receptor 2</fullName>
    </submittedName>
</protein>
<dbReference type="STRING" id="144197.ENSSPAP00000008324"/>
<sequence>MLFQSVVLPCQYQTGSIQTPVVQWWYKSYCRDRTRESFTLPESLGYKASELGATSHLECSDTSRTVRIVASAQGPSMTLAEHYKGRDIAIVNKADLRIGELQWGDSGVYFCKVVIADDLEGKNEAQLELLVLGRTGERDDLLPEFDVEIMPEWAFVGSVVLGSILFLLLLGICWCQCCPHSCCCYVRCCCCPDTCCCPRHRDNHCIAGKMAKSPQPPQQVPVYPYYIPGVPTVVPLAPSSHMDPKISSLPSVENNLVGASSLSELSSLHDGGNTDFRHTYQAVQMKALPPIADLDDQSLLRAAPPTQTRRPRRDRGHLSDDELDRRWNPRSEHLQRKTLGRRGRTGSLDELEEFAQSYGSRGRRAEPPDRPYERDYSPPRRFYRDEDDRWGRRSPSPLPQKRRDTWDSDRPSRLPQSRGYDDAFLNSVLESKARGRGGAGRADEDSDTPSKGSSRGKDSYYSRSPSNRPEEEDPLPPYSEREAERYRRNDLTADRYRTADPPRSDRYRTTEPASRPFSYTRPHQGMSQTLQGGREDRERSRNLSTALSRDSLIV</sequence>
<dbReference type="GO" id="GO:0012505">
    <property type="term" value="C:endomembrane system"/>
    <property type="evidence" value="ECO:0007669"/>
    <property type="project" value="UniProtKB-SubCell"/>
</dbReference>
<keyword evidence="5" id="KW-0965">Cell junction</keyword>
<dbReference type="AlphaFoldDB" id="A0A3B4ZQ26"/>
<evidence type="ECO:0000256" key="5">
    <source>
        <dbReference type="ARBA" id="ARBA00022949"/>
    </source>
</evidence>
<feature type="domain" description="Ig-like" evidence="12">
    <location>
        <begin position="1"/>
        <end position="128"/>
    </location>
</feature>
<dbReference type="Gene3D" id="2.60.40.10">
    <property type="entry name" value="Immunoglobulins"/>
    <property type="match status" value="1"/>
</dbReference>
<dbReference type="SUPFAM" id="SSF48726">
    <property type="entry name" value="Immunoglobulin"/>
    <property type="match status" value="1"/>
</dbReference>
<evidence type="ECO:0000256" key="4">
    <source>
        <dbReference type="ARBA" id="ARBA00022692"/>
    </source>
</evidence>
<reference evidence="13" key="1">
    <citation type="submission" date="2023-09" db="UniProtKB">
        <authorList>
            <consortium name="Ensembl"/>
        </authorList>
    </citation>
    <scope>IDENTIFICATION</scope>
</reference>
<evidence type="ECO:0000256" key="6">
    <source>
        <dbReference type="ARBA" id="ARBA00022989"/>
    </source>
</evidence>
<dbReference type="GO" id="GO:0005923">
    <property type="term" value="C:bicellular tight junction"/>
    <property type="evidence" value="ECO:0007669"/>
    <property type="project" value="UniProtKB-SubCell"/>
</dbReference>
<keyword evidence="3" id="KW-0796">Tight junction</keyword>